<proteinExistence type="inferred from homology"/>
<dbReference type="STRING" id="665912.M2RNJ2"/>
<organism evidence="3 4">
    <name type="scientific">Cochliobolus sativus (strain ND90Pr / ATCC 201652)</name>
    <name type="common">Common root rot and spot blotch fungus</name>
    <name type="synonym">Bipolaris sorokiniana</name>
    <dbReference type="NCBI Taxonomy" id="665912"/>
    <lineage>
        <taxon>Eukaryota</taxon>
        <taxon>Fungi</taxon>
        <taxon>Dikarya</taxon>
        <taxon>Ascomycota</taxon>
        <taxon>Pezizomycotina</taxon>
        <taxon>Dothideomycetes</taxon>
        <taxon>Pleosporomycetidae</taxon>
        <taxon>Pleosporales</taxon>
        <taxon>Pleosporineae</taxon>
        <taxon>Pleosporaceae</taxon>
        <taxon>Bipolaris</taxon>
    </lineage>
</organism>
<keyword evidence="4" id="KW-1185">Reference proteome</keyword>
<dbReference type="Proteomes" id="UP000016934">
    <property type="component" value="Unassembled WGS sequence"/>
</dbReference>
<dbReference type="Gene3D" id="1.25.40.60">
    <property type="match status" value="1"/>
</dbReference>
<dbReference type="InterPro" id="IPR027482">
    <property type="entry name" value="Sec1-like_dom2"/>
</dbReference>
<dbReference type="EMBL" id="KB445638">
    <property type="protein sequence ID" value="EMD68199.1"/>
    <property type="molecule type" value="Genomic_DNA"/>
</dbReference>
<dbReference type="OMA" id="VNDLRAW"/>
<dbReference type="eggNOG" id="KOG1301">
    <property type="taxonomic scope" value="Eukaryota"/>
</dbReference>
<dbReference type="KEGG" id="bsc:COCSADRAFT_33155"/>
<dbReference type="RefSeq" id="XP_007695468.1">
    <property type="nucleotide sequence ID" value="XM_007697278.1"/>
</dbReference>
<reference evidence="4" key="2">
    <citation type="journal article" date="2013" name="PLoS Genet.">
        <title>Comparative genome structure, secondary metabolite, and effector coding capacity across Cochliobolus pathogens.</title>
        <authorList>
            <person name="Condon B.J."/>
            <person name="Leng Y."/>
            <person name="Wu D."/>
            <person name="Bushley K.E."/>
            <person name="Ohm R.A."/>
            <person name="Otillar R."/>
            <person name="Martin J."/>
            <person name="Schackwitz W."/>
            <person name="Grimwood J."/>
            <person name="MohdZainudin N."/>
            <person name="Xue C."/>
            <person name="Wang R."/>
            <person name="Manning V.A."/>
            <person name="Dhillon B."/>
            <person name="Tu Z.J."/>
            <person name="Steffenson B.J."/>
            <person name="Salamov A."/>
            <person name="Sun H."/>
            <person name="Lowry S."/>
            <person name="LaButti K."/>
            <person name="Han J."/>
            <person name="Copeland A."/>
            <person name="Lindquist E."/>
            <person name="Barry K."/>
            <person name="Schmutz J."/>
            <person name="Baker S.E."/>
            <person name="Ciuffetti L.M."/>
            <person name="Grigoriev I.V."/>
            <person name="Zhong S."/>
            <person name="Turgeon B.G."/>
        </authorList>
    </citation>
    <scope>NUCLEOTIDE SEQUENCE [LARGE SCALE GENOMIC DNA]</scope>
    <source>
        <strain evidence="4">ND90Pr / ATCC 201652</strain>
    </source>
</reference>
<dbReference type="Gene3D" id="3.40.50.1910">
    <property type="match status" value="1"/>
</dbReference>
<evidence type="ECO:0000313" key="3">
    <source>
        <dbReference type="EMBL" id="EMD68199.1"/>
    </source>
</evidence>
<dbReference type="GeneID" id="19137059"/>
<dbReference type="AlphaFoldDB" id="M2RNJ2"/>
<dbReference type="PIRSF" id="PIRSF005715">
    <property type="entry name" value="VPS45_Sec1"/>
    <property type="match status" value="1"/>
</dbReference>
<sequence length="672" mass="74056">MAVSLRDRQIASIKRLLNLNPPADGDAAQDESNEPTNPDIAWRVLVYDDAAKAVVSSVLRVNDLRAAGVTVHLNLKSRRSPIPAPGIYLMAPTAENLALVTKDLNDALYTPAYINFLSSVPRHLLESWGAELATMPEAAGNLAQIYDQYLNFVTLGHDQFSLNIDQSYYRLNSSKTEDAELDEHMDRIVSGLFSVVATMAVVPIIRAPSGGAAELIAAKLDRKLRDHVLNNKESLFASSSTASRPLLVIVDRNADLNPMFSHSWIYQSLVYDVCNFHLNKIEVTVPKDKNKPESGTKKQSYDLAATDYFWNRNASQPFPNVAEEVTNEWTKYSEDADALTKKTGSSSLDDLSGESNHFAAHLKGAISQLPELRERKATIEAHMSILEAVMEGIKERKLDEFFQLEEEIEKQTKSSVMEILKDPAKGNDPMDKFRFFLQWYLKTEQEVSRAELEGFENALKAAGVDTAALAYIKTVRQITQMSMLSTAAPTQPAQASSQLFGGFTSLSSRVTDRFKEAGLGANFEGVLSGIKSYLPANQDLTITKITESLMDPQNATTSALNKTENYLYFDPRSANARGTLPPASQSRNQQSTVGRGIDATFGQRRQGFSEAIVFPVGGGSMDEETNIQAWAKRTSAAAGTGPKRRVVYGSTKLYSPRAFIEEELIPLGKEST</sequence>
<dbReference type="InterPro" id="IPR001619">
    <property type="entry name" value="Sec1-like"/>
</dbReference>
<reference evidence="3 4" key="1">
    <citation type="journal article" date="2012" name="PLoS Pathog.">
        <title>Diverse lifestyles and strategies of plant pathogenesis encoded in the genomes of eighteen Dothideomycetes fungi.</title>
        <authorList>
            <person name="Ohm R.A."/>
            <person name="Feau N."/>
            <person name="Henrissat B."/>
            <person name="Schoch C.L."/>
            <person name="Horwitz B.A."/>
            <person name="Barry K.W."/>
            <person name="Condon B.J."/>
            <person name="Copeland A.C."/>
            <person name="Dhillon B."/>
            <person name="Glaser F."/>
            <person name="Hesse C.N."/>
            <person name="Kosti I."/>
            <person name="LaButti K."/>
            <person name="Lindquist E.A."/>
            <person name="Lucas S."/>
            <person name="Salamov A.A."/>
            <person name="Bradshaw R.E."/>
            <person name="Ciuffetti L."/>
            <person name="Hamelin R.C."/>
            <person name="Kema G.H.J."/>
            <person name="Lawrence C."/>
            <person name="Scott J.A."/>
            <person name="Spatafora J.W."/>
            <person name="Turgeon B.G."/>
            <person name="de Wit P.J.G.M."/>
            <person name="Zhong S."/>
            <person name="Goodwin S.B."/>
            <person name="Grigoriev I.V."/>
        </authorList>
    </citation>
    <scope>NUCLEOTIDE SEQUENCE [LARGE SCALE GENOMIC DNA]</scope>
    <source>
        <strain evidence="4">ND90Pr / ATCC 201652</strain>
    </source>
</reference>
<dbReference type="InterPro" id="IPR043127">
    <property type="entry name" value="Sec-1-like_dom3a"/>
</dbReference>
<evidence type="ECO:0000256" key="2">
    <source>
        <dbReference type="SAM" id="MobiDB-lite"/>
    </source>
</evidence>
<accession>M2RNJ2</accession>
<evidence type="ECO:0008006" key="5">
    <source>
        <dbReference type="Google" id="ProtNLM"/>
    </source>
</evidence>
<dbReference type="Gene3D" id="3.40.50.2060">
    <property type="match status" value="1"/>
</dbReference>
<feature type="compositionally biased region" description="Polar residues" evidence="2">
    <location>
        <begin position="582"/>
        <end position="592"/>
    </location>
</feature>
<evidence type="ECO:0000256" key="1">
    <source>
        <dbReference type="ARBA" id="ARBA00009884"/>
    </source>
</evidence>
<dbReference type="OrthoDB" id="10251230at2759"/>
<name>M2RNJ2_COCSN</name>
<evidence type="ECO:0000313" key="4">
    <source>
        <dbReference type="Proteomes" id="UP000016934"/>
    </source>
</evidence>
<dbReference type="InterPro" id="IPR036045">
    <property type="entry name" value="Sec1-like_sf"/>
</dbReference>
<dbReference type="GO" id="GO:0016192">
    <property type="term" value="P:vesicle-mediated transport"/>
    <property type="evidence" value="ECO:0007669"/>
    <property type="project" value="InterPro"/>
</dbReference>
<feature type="region of interest" description="Disordered" evidence="2">
    <location>
        <begin position="572"/>
        <end position="592"/>
    </location>
</feature>
<comment type="similarity">
    <text evidence="1">Belongs to the STXBP/unc-18/SEC1 family.</text>
</comment>
<protein>
    <recommendedName>
        <fullName evidence="5">Sec1-like protein</fullName>
    </recommendedName>
</protein>
<dbReference type="Gene3D" id="3.90.830.10">
    <property type="entry name" value="Syntaxin Binding Protein 1, Chain A, domain 2"/>
    <property type="match status" value="1"/>
</dbReference>
<dbReference type="SUPFAM" id="SSF56815">
    <property type="entry name" value="Sec1/munc18-like (SM) proteins"/>
    <property type="match status" value="1"/>
</dbReference>
<gene>
    <name evidence="3" type="ORF">COCSADRAFT_33155</name>
</gene>
<dbReference type="HOGENOM" id="CLU_016216_2_0_1"/>
<dbReference type="InterPro" id="IPR043154">
    <property type="entry name" value="Sec-1-like_dom1"/>
</dbReference>
<dbReference type="PANTHER" id="PTHR11679">
    <property type="entry name" value="VESICLE PROTEIN SORTING-ASSOCIATED"/>
    <property type="match status" value="1"/>
</dbReference>
<dbReference type="Pfam" id="PF00995">
    <property type="entry name" value="Sec1"/>
    <property type="match status" value="1"/>
</dbReference>